<protein>
    <submittedName>
        <fullName evidence="1">Putative secreted protein</fullName>
    </submittedName>
</protein>
<dbReference type="EMBL" id="GGFJ01012313">
    <property type="protein sequence ID" value="MBW61454.1"/>
    <property type="molecule type" value="Transcribed_RNA"/>
</dbReference>
<accession>A0A2M4C811</accession>
<reference evidence="1" key="1">
    <citation type="submission" date="2018-01" db="EMBL/GenBank/DDBJ databases">
        <title>An insight into the sialome of Amazonian anophelines.</title>
        <authorList>
            <person name="Ribeiro J.M."/>
            <person name="Scarpassa V."/>
            <person name="Calvo E."/>
        </authorList>
    </citation>
    <scope>NUCLEOTIDE SEQUENCE</scope>
    <source>
        <tissue evidence="1">Salivary glands</tissue>
    </source>
</reference>
<name>A0A2M4C811_9DIPT</name>
<evidence type="ECO:0000313" key="1">
    <source>
        <dbReference type="EMBL" id="MBW61454.1"/>
    </source>
</evidence>
<proteinExistence type="predicted"/>
<sequence length="109" mass="11278">MRCSSSTLLPSAAGVGSTEAYGLPSFESVFSFAARCFNHRTRSRAISHVSATSITGSLLYCSRISSTEPSPMAPSASAASCRTIGSCSVSASTFVRAGIARTSCICPRQ</sequence>
<dbReference type="AlphaFoldDB" id="A0A2M4C811"/>
<organism evidence="1">
    <name type="scientific">Anopheles marajoara</name>
    <dbReference type="NCBI Taxonomy" id="58244"/>
    <lineage>
        <taxon>Eukaryota</taxon>
        <taxon>Metazoa</taxon>
        <taxon>Ecdysozoa</taxon>
        <taxon>Arthropoda</taxon>
        <taxon>Hexapoda</taxon>
        <taxon>Insecta</taxon>
        <taxon>Pterygota</taxon>
        <taxon>Neoptera</taxon>
        <taxon>Endopterygota</taxon>
        <taxon>Diptera</taxon>
        <taxon>Nematocera</taxon>
        <taxon>Culicoidea</taxon>
        <taxon>Culicidae</taxon>
        <taxon>Anophelinae</taxon>
        <taxon>Anopheles</taxon>
    </lineage>
</organism>